<dbReference type="AlphaFoldDB" id="W4JWY2"/>
<dbReference type="InParanoid" id="W4JWY2"/>
<dbReference type="Pfam" id="PF14378">
    <property type="entry name" value="PAP2_3"/>
    <property type="match status" value="1"/>
</dbReference>
<evidence type="ECO:0000256" key="4">
    <source>
        <dbReference type="ARBA" id="ARBA00023136"/>
    </source>
</evidence>
<dbReference type="Proteomes" id="UP000030671">
    <property type="component" value="Unassembled WGS sequence"/>
</dbReference>
<feature type="transmembrane region" description="Helical" evidence="5">
    <location>
        <begin position="277"/>
        <end position="295"/>
    </location>
</feature>
<dbReference type="GeneID" id="20677102"/>
<feature type="transmembrane region" description="Helical" evidence="5">
    <location>
        <begin position="158"/>
        <end position="175"/>
    </location>
</feature>
<keyword evidence="3 5" id="KW-1133">Transmembrane helix</keyword>
<keyword evidence="8" id="KW-1185">Reference proteome</keyword>
<dbReference type="OrthoDB" id="2566866at2759"/>
<evidence type="ECO:0000256" key="3">
    <source>
        <dbReference type="ARBA" id="ARBA00022989"/>
    </source>
</evidence>
<feature type="domain" description="Inositolphosphotransferase Aur1/Ipt1" evidence="6">
    <location>
        <begin position="125"/>
        <end position="312"/>
    </location>
</feature>
<feature type="transmembrane region" description="Helical" evidence="5">
    <location>
        <begin position="248"/>
        <end position="265"/>
    </location>
</feature>
<accession>W4JWY2</accession>
<dbReference type="InterPro" id="IPR052185">
    <property type="entry name" value="IPC_Synthase-Related"/>
</dbReference>
<evidence type="ECO:0000256" key="1">
    <source>
        <dbReference type="ARBA" id="ARBA00004141"/>
    </source>
</evidence>
<evidence type="ECO:0000256" key="5">
    <source>
        <dbReference type="SAM" id="Phobius"/>
    </source>
</evidence>
<sequence length="382" mass="42716">MDASIVQPFHPEVVAVPGSSSLGYVLEPAIVISLLATGVWLNRRNTSRSPPLFPYPASPSSPASARDTSRYANNWISRTLHRLPFILEVLYWALTYWIYQIARAISAVLFIDEGTVDLARRHGIQVVEAERAMSIQWENGVQEWVMHTPWLLNSLNRIYSFIHIPATIAFLAYFYRTQRFNTYAPARRTLALANLLAFVVFTLWPCMPPRLLPKSYGFIDTVHRGAVSSVWTTNKFCNQYAAMPSLHFGYSLIVGWSLFANAPAGTRSRWRRMGLHYLFMGYPALILLAIVATANHYLLDAAAGFVVAVLALQANAVLLRLLPLENYVFDKLHIHKPPPAGRAEAVGAEEGLPRFAYEAVDDGGAKEKRRSCGSFVFTTAEA</sequence>
<proteinExistence type="predicted"/>
<feature type="transmembrane region" description="Helical" evidence="5">
    <location>
        <begin position="89"/>
        <end position="111"/>
    </location>
</feature>
<dbReference type="HOGENOM" id="CLU_035756_1_1_1"/>
<dbReference type="eggNOG" id="ENOG502QTNB">
    <property type="taxonomic scope" value="Eukaryota"/>
</dbReference>
<dbReference type="GO" id="GO:0016020">
    <property type="term" value="C:membrane"/>
    <property type="evidence" value="ECO:0007669"/>
    <property type="project" value="UniProtKB-SubCell"/>
</dbReference>
<dbReference type="KEGG" id="hir:HETIRDRAFT_460700"/>
<evidence type="ECO:0000313" key="7">
    <source>
        <dbReference type="EMBL" id="ETW77595.1"/>
    </source>
</evidence>
<dbReference type="PANTHER" id="PTHR31310:SF7">
    <property type="entry name" value="PA-PHOSPHATASE RELATED-FAMILY PROTEIN DDB_G0268928"/>
    <property type="match status" value="1"/>
</dbReference>
<comment type="subcellular location">
    <subcellularLocation>
        <location evidence="1">Membrane</location>
        <topology evidence="1">Multi-pass membrane protein</topology>
    </subcellularLocation>
</comment>
<dbReference type="CDD" id="cd03386">
    <property type="entry name" value="PAP2_Aur1_like"/>
    <property type="match status" value="1"/>
</dbReference>
<keyword evidence="4 5" id="KW-0472">Membrane</keyword>
<evidence type="ECO:0000256" key="2">
    <source>
        <dbReference type="ARBA" id="ARBA00022692"/>
    </source>
</evidence>
<keyword evidence="2 5" id="KW-0812">Transmembrane</keyword>
<evidence type="ECO:0000313" key="8">
    <source>
        <dbReference type="Proteomes" id="UP000030671"/>
    </source>
</evidence>
<feature type="transmembrane region" description="Helical" evidence="5">
    <location>
        <begin position="22"/>
        <end position="41"/>
    </location>
</feature>
<organism evidence="7 8">
    <name type="scientific">Heterobasidion irregulare (strain TC 32-1)</name>
    <dbReference type="NCBI Taxonomy" id="747525"/>
    <lineage>
        <taxon>Eukaryota</taxon>
        <taxon>Fungi</taxon>
        <taxon>Dikarya</taxon>
        <taxon>Basidiomycota</taxon>
        <taxon>Agaricomycotina</taxon>
        <taxon>Agaricomycetes</taxon>
        <taxon>Russulales</taxon>
        <taxon>Bondarzewiaceae</taxon>
        <taxon>Heterobasidion</taxon>
        <taxon>Heterobasidion annosum species complex</taxon>
    </lineage>
</organism>
<name>W4JWY2_HETIT</name>
<gene>
    <name evidence="7" type="ORF">HETIRDRAFT_460700</name>
</gene>
<dbReference type="InterPro" id="IPR026841">
    <property type="entry name" value="Aur1/Ipt1"/>
</dbReference>
<feature type="transmembrane region" description="Helical" evidence="5">
    <location>
        <begin position="187"/>
        <end position="204"/>
    </location>
</feature>
<feature type="transmembrane region" description="Helical" evidence="5">
    <location>
        <begin position="301"/>
        <end position="322"/>
    </location>
</feature>
<dbReference type="RefSeq" id="XP_009551077.1">
    <property type="nucleotide sequence ID" value="XM_009552782.1"/>
</dbReference>
<dbReference type="EMBL" id="KI925463">
    <property type="protein sequence ID" value="ETW77595.1"/>
    <property type="molecule type" value="Genomic_DNA"/>
</dbReference>
<dbReference type="PANTHER" id="PTHR31310">
    <property type="match status" value="1"/>
</dbReference>
<protein>
    <recommendedName>
        <fullName evidence="6">Inositolphosphotransferase Aur1/Ipt1 domain-containing protein</fullName>
    </recommendedName>
</protein>
<evidence type="ECO:0000259" key="6">
    <source>
        <dbReference type="Pfam" id="PF14378"/>
    </source>
</evidence>
<reference evidence="7 8" key="1">
    <citation type="journal article" date="2012" name="New Phytol.">
        <title>Insight into trade-off between wood decay and parasitism from the genome of a fungal forest pathogen.</title>
        <authorList>
            <person name="Olson A."/>
            <person name="Aerts A."/>
            <person name="Asiegbu F."/>
            <person name="Belbahri L."/>
            <person name="Bouzid O."/>
            <person name="Broberg A."/>
            <person name="Canback B."/>
            <person name="Coutinho P.M."/>
            <person name="Cullen D."/>
            <person name="Dalman K."/>
            <person name="Deflorio G."/>
            <person name="van Diepen L.T."/>
            <person name="Dunand C."/>
            <person name="Duplessis S."/>
            <person name="Durling M."/>
            <person name="Gonthier P."/>
            <person name="Grimwood J."/>
            <person name="Fossdal C.G."/>
            <person name="Hansson D."/>
            <person name="Henrissat B."/>
            <person name="Hietala A."/>
            <person name="Himmelstrand K."/>
            <person name="Hoffmeister D."/>
            <person name="Hogberg N."/>
            <person name="James T.Y."/>
            <person name="Karlsson M."/>
            <person name="Kohler A."/>
            <person name="Kues U."/>
            <person name="Lee Y.H."/>
            <person name="Lin Y.C."/>
            <person name="Lind M."/>
            <person name="Lindquist E."/>
            <person name="Lombard V."/>
            <person name="Lucas S."/>
            <person name="Lunden K."/>
            <person name="Morin E."/>
            <person name="Murat C."/>
            <person name="Park J."/>
            <person name="Raffaello T."/>
            <person name="Rouze P."/>
            <person name="Salamov A."/>
            <person name="Schmutz J."/>
            <person name="Solheim H."/>
            <person name="Stahlberg J."/>
            <person name="Velez H."/>
            <person name="de Vries R.P."/>
            <person name="Wiebenga A."/>
            <person name="Woodward S."/>
            <person name="Yakovlev I."/>
            <person name="Garbelotto M."/>
            <person name="Martin F."/>
            <person name="Grigoriev I.V."/>
            <person name="Stenlid J."/>
        </authorList>
    </citation>
    <scope>NUCLEOTIDE SEQUENCE [LARGE SCALE GENOMIC DNA]</scope>
    <source>
        <strain evidence="7 8">TC 32-1</strain>
    </source>
</reference>